<feature type="compositionally biased region" description="Polar residues" evidence="10">
    <location>
        <begin position="303"/>
        <end position="314"/>
    </location>
</feature>
<dbReference type="AlphaFoldDB" id="A0AA88XS04"/>
<evidence type="ECO:0000313" key="13">
    <source>
        <dbReference type="Proteomes" id="UP001186944"/>
    </source>
</evidence>
<dbReference type="GO" id="GO:0007099">
    <property type="term" value="P:centriole replication"/>
    <property type="evidence" value="ECO:0007669"/>
    <property type="project" value="TreeGrafter"/>
</dbReference>
<dbReference type="Proteomes" id="UP001186944">
    <property type="component" value="Unassembled WGS sequence"/>
</dbReference>
<dbReference type="GO" id="GO:0030496">
    <property type="term" value="C:midbody"/>
    <property type="evidence" value="ECO:0007669"/>
    <property type="project" value="UniProtKB-SubCell"/>
</dbReference>
<dbReference type="GO" id="GO:0000922">
    <property type="term" value="C:spindle pole"/>
    <property type="evidence" value="ECO:0007669"/>
    <property type="project" value="UniProtKB-SubCell"/>
</dbReference>
<evidence type="ECO:0000256" key="8">
    <source>
        <dbReference type="ARBA" id="ARBA00046235"/>
    </source>
</evidence>
<keyword evidence="6 9" id="KW-0175">Coiled coil</keyword>
<dbReference type="EMBL" id="VSWD01000010">
    <property type="protein sequence ID" value="KAK3090648.1"/>
    <property type="molecule type" value="Genomic_DNA"/>
</dbReference>
<comment type="caution">
    <text evidence="12">The sequence shown here is derived from an EMBL/GenBank/DDBJ whole genome shotgun (WGS) entry which is preliminary data.</text>
</comment>
<dbReference type="GO" id="GO:0010457">
    <property type="term" value="P:centriole-centriole cohesion"/>
    <property type="evidence" value="ECO:0007669"/>
    <property type="project" value="TreeGrafter"/>
</dbReference>
<dbReference type="GO" id="GO:0005814">
    <property type="term" value="C:centriole"/>
    <property type="evidence" value="ECO:0007669"/>
    <property type="project" value="UniProtKB-SubCell"/>
</dbReference>
<evidence type="ECO:0000256" key="3">
    <source>
        <dbReference type="ARBA" id="ARBA00004647"/>
    </source>
</evidence>
<sequence length="645" mass="72305">MATGDLTNNIRKLQKELKKIRYKDVLDLKGLTEGKAATLLPIYHYVFTSYSHAIAELISKSDVELYGKTDMRFMEALYKLLRDMFNYKPPITKEQFFSAGFTERKVIMCTEVLQRVQEKNRTLGPSSKRPTSAVTSVLGQTVGANKIRKSKSAIMQPSSALSTDVPRSSSELSHHSKDSPPQIVNELIQPVSPTSPMTRHLASTHLHRQSEVPSIKPFHDEDTPRSAEVVSLSPRVTKEVLPSEHRVLENPRGFNWAVITPSVAKVKTMVKDEQFQNRGISNMRFDEEEEEEEEEEDDRSSSDIETVNAVTPSHSIMEPSRPDTSNYAAQNSLQDQIGKLTELFSSTQEKISGLESVLHAVQAQPQTDPRIQQILSQIETLTARMVLVENRVSILESKVSQTISSPNTDGKSAAAASAVHQCHNPVQHDGGYTNNQYHNPVPHEASYSNNQYHRPAPHDGSYTNNDVFVRGNSGEERRVHPHVHNTEVAAVPSSHSSNSSVQQHVENRPPRPEPVINPPYRENPALSHLTDTSSLGLSPIRQHPNTPSRFNQTNDNGDDTFAMSNTEVNSRRASTPTHNIEGDTKLILGESMSVRVDDTVTQEQVDRIKNLYVLYYFYSKSGYFCWGRILRLLHQDVTIGEVFAI</sequence>
<evidence type="ECO:0000256" key="4">
    <source>
        <dbReference type="ARBA" id="ARBA00014053"/>
    </source>
</evidence>
<dbReference type="PANTHER" id="PTHR31477:SF1">
    <property type="entry name" value="CENTROSOMAL PROTEIN OF 44 KDA"/>
    <property type="match status" value="1"/>
</dbReference>
<evidence type="ECO:0000256" key="9">
    <source>
        <dbReference type="SAM" id="Coils"/>
    </source>
</evidence>
<gene>
    <name evidence="12" type="ORF">FSP39_013386</name>
</gene>
<evidence type="ECO:0000256" key="5">
    <source>
        <dbReference type="ARBA" id="ARBA00022490"/>
    </source>
</evidence>
<keyword evidence="5" id="KW-0963">Cytoplasm</keyword>
<feature type="compositionally biased region" description="Polar residues" evidence="10">
    <location>
        <begin position="153"/>
        <end position="167"/>
    </location>
</feature>
<evidence type="ECO:0000256" key="6">
    <source>
        <dbReference type="ARBA" id="ARBA00023054"/>
    </source>
</evidence>
<name>A0AA88XS04_PINIB</name>
<reference evidence="12" key="1">
    <citation type="submission" date="2019-08" db="EMBL/GenBank/DDBJ databases">
        <title>The improved chromosome-level genome for the pearl oyster Pinctada fucata martensii using PacBio sequencing and Hi-C.</title>
        <authorList>
            <person name="Zheng Z."/>
        </authorList>
    </citation>
    <scope>NUCLEOTIDE SEQUENCE</scope>
    <source>
        <strain evidence="12">ZZ-2019</strain>
        <tissue evidence="12">Adductor muscle</tissue>
    </source>
</reference>
<evidence type="ECO:0000313" key="12">
    <source>
        <dbReference type="EMBL" id="KAK3090648.1"/>
    </source>
</evidence>
<protein>
    <recommendedName>
        <fullName evidence="4">Centrosomal protein of 44 kDa</fullName>
    </recommendedName>
</protein>
<dbReference type="InterPro" id="IPR029157">
    <property type="entry name" value="CEP44_CC"/>
</dbReference>
<dbReference type="GO" id="GO:0005813">
    <property type="term" value="C:centrosome"/>
    <property type="evidence" value="ECO:0007669"/>
    <property type="project" value="TreeGrafter"/>
</dbReference>
<evidence type="ECO:0000259" key="11">
    <source>
        <dbReference type="Pfam" id="PF15007"/>
    </source>
</evidence>
<proteinExistence type="predicted"/>
<dbReference type="InterPro" id="IPR033603">
    <property type="entry name" value="CEP44"/>
</dbReference>
<feature type="compositionally biased region" description="Low complexity" evidence="10">
    <location>
        <begin position="493"/>
        <end position="504"/>
    </location>
</feature>
<evidence type="ECO:0000256" key="7">
    <source>
        <dbReference type="ARBA" id="ARBA00023212"/>
    </source>
</evidence>
<evidence type="ECO:0000256" key="2">
    <source>
        <dbReference type="ARBA" id="ARBA00004214"/>
    </source>
</evidence>
<keyword evidence="13" id="KW-1185">Reference proteome</keyword>
<organism evidence="12 13">
    <name type="scientific">Pinctada imbricata</name>
    <name type="common">Atlantic pearl-oyster</name>
    <name type="synonym">Pinctada martensii</name>
    <dbReference type="NCBI Taxonomy" id="66713"/>
    <lineage>
        <taxon>Eukaryota</taxon>
        <taxon>Metazoa</taxon>
        <taxon>Spiralia</taxon>
        <taxon>Lophotrochozoa</taxon>
        <taxon>Mollusca</taxon>
        <taxon>Bivalvia</taxon>
        <taxon>Autobranchia</taxon>
        <taxon>Pteriomorphia</taxon>
        <taxon>Pterioida</taxon>
        <taxon>Pterioidea</taxon>
        <taxon>Pteriidae</taxon>
        <taxon>Pinctada</taxon>
    </lineage>
</organism>
<feature type="region of interest" description="Disordered" evidence="10">
    <location>
        <begin position="277"/>
        <end position="327"/>
    </location>
</feature>
<feature type="region of interest" description="Disordered" evidence="10">
    <location>
        <begin position="489"/>
        <end position="517"/>
    </location>
</feature>
<feature type="compositionally biased region" description="Acidic residues" evidence="10">
    <location>
        <begin position="286"/>
        <end position="298"/>
    </location>
</feature>
<keyword evidence="7" id="KW-0206">Cytoskeleton</keyword>
<dbReference type="PANTHER" id="PTHR31477">
    <property type="entry name" value="CENTROSOMAL PROTEIN OF 44 KDA"/>
    <property type="match status" value="1"/>
</dbReference>
<comment type="function">
    <text evidence="8">Centriole-enriched microtubule-binding protein involved in centriole biogenesis. In collaboration with CEP295 and POC1B, is required for the centriole-to-centrosome conversion by ensuring the formation of bona fide centriole wall. Functions as a linker component that maintains centrosome cohesion. Associates with CROCC and regulates its stability and localization to the centrosome.</text>
</comment>
<comment type="subcellular location">
    <subcellularLocation>
        <location evidence="1">Cytoplasm</location>
        <location evidence="1">Cytoskeleton</location>
        <location evidence="1">Microtubule organizing center</location>
        <location evidence="1">Centrosome</location>
        <location evidence="1">Centriole</location>
    </subcellularLocation>
    <subcellularLocation>
        <location evidence="3">Cytoplasm</location>
        <location evidence="3">Cytoskeleton</location>
        <location evidence="3">Spindle pole</location>
    </subcellularLocation>
    <subcellularLocation>
        <location evidence="2">Midbody</location>
    </subcellularLocation>
</comment>
<feature type="region of interest" description="Disordered" evidence="10">
    <location>
        <begin position="204"/>
        <end position="227"/>
    </location>
</feature>
<feature type="coiled-coil region" evidence="9">
    <location>
        <begin position="371"/>
        <end position="398"/>
    </location>
</feature>
<evidence type="ECO:0000256" key="10">
    <source>
        <dbReference type="SAM" id="MobiDB-lite"/>
    </source>
</evidence>
<feature type="region of interest" description="Disordered" evidence="10">
    <location>
        <begin position="148"/>
        <end position="183"/>
    </location>
</feature>
<evidence type="ECO:0000256" key="1">
    <source>
        <dbReference type="ARBA" id="ARBA00004114"/>
    </source>
</evidence>
<feature type="region of interest" description="Disordered" evidence="10">
    <location>
        <begin position="402"/>
        <end position="469"/>
    </location>
</feature>
<dbReference type="Pfam" id="PF15007">
    <property type="entry name" value="CEP44"/>
    <property type="match status" value="1"/>
</dbReference>
<feature type="domain" description="Centrosomal CEP44" evidence="11">
    <location>
        <begin position="5"/>
        <end position="123"/>
    </location>
</feature>
<accession>A0AA88XS04</accession>